<reference evidence="1 2" key="1">
    <citation type="submission" date="2018-10" db="EMBL/GenBank/DDBJ databases">
        <title>A high-quality apple genome assembly.</title>
        <authorList>
            <person name="Hu J."/>
        </authorList>
    </citation>
    <scope>NUCLEOTIDE SEQUENCE [LARGE SCALE GENOMIC DNA]</scope>
    <source>
        <strain evidence="2">cv. HFTH1</strain>
        <tissue evidence="1">Young leaf</tissue>
    </source>
</reference>
<dbReference type="AlphaFoldDB" id="A0A498J3V0"/>
<comment type="caution">
    <text evidence="1">The sequence shown here is derived from an EMBL/GenBank/DDBJ whole genome shotgun (WGS) entry which is preliminary data.</text>
</comment>
<sequence>MMKKARTTSLPIQSLSDELLVQKLTKVASLSFNDLFLAKMISTKSAKMTRLFEHINIRKFEDFNLLSLWSNNEDVSKFLKRCTNCGNSNIITVACMLG</sequence>
<keyword evidence="2" id="KW-1185">Reference proteome</keyword>
<evidence type="ECO:0000313" key="1">
    <source>
        <dbReference type="EMBL" id="RXH88523.1"/>
    </source>
</evidence>
<protein>
    <submittedName>
        <fullName evidence="1">Uncharacterized protein</fullName>
    </submittedName>
</protein>
<organism evidence="1 2">
    <name type="scientific">Malus domestica</name>
    <name type="common">Apple</name>
    <name type="synonym">Pyrus malus</name>
    <dbReference type="NCBI Taxonomy" id="3750"/>
    <lineage>
        <taxon>Eukaryota</taxon>
        <taxon>Viridiplantae</taxon>
        <taxon>Streptophyta</taxon>
        <taxon>Embryophyta</taxon>
        <taxon>Tracheophyta</taxon>
        <taxon>Spermatophyta</taxon>
        <taxon>Magnoliopsida</taxon>
        <taxon>eudicotyledons</taxon>
        <taxon>Gunneridae</taxon>
        <taxon>Pentapetalae</taxon>
        <taxon>rosids</taxon>
        <taxon>fabids</taxon>
        <taxon>Rosales</taxon>
        <taxon>Rosaceae</taxon>
        <taxon>Amygdaloideae</taxon>
        <taxon>Maleae</taxon>
        <taxon>Malus</taxon>
    </lineage>
</organism>
<dbReference type="Proteomes" id="UP000290289">
    <property type="component" value="Chromosome 9"/>
</dbReference>
<evidence type="ECO:0000313" key="2">
    <source>
        <dbReference type="Proteomes" id="UP000290289"/>
    </source>
</evidence>
<gene>
    <name evidence="1" type="ORF">DVH24_000122</name>
</gene>
<dbReference type="EMBL" id="RDQH01000335">
    <property type="protein sequence ID" value="RXH88523.1"/>
    <property type="molecule type" value="Genomic_DNA"/>
</dbReference>
<proteinExistence type="predicted"/>
<name>A0A498J3V0_MALDO</name>
<accession>A0A498J3V0</accession>